<reference evidence="3 4" key="1">
    <citation type="submission" date="2016-07" db="EMBL/GenBank/DDBJ databases">
        <title>Pervasive Adenine N6-methylation of Active Genes in Fungi.</title>
        <authorList>
            <consortium name="DOE Joint Genome Institute"/>
            <person name="Mondo S.J."/>
            <person name="Dannebaum R.O."/>
            <person name="Kuo R.C."/>
            <person name="Labutti K."/>
            <person name="Haridas S."/>
            <person name="Kuo A."/>
            <person name="Salamov A."/>
            <person name="Ahrendt S.R."/>
            <person name="Lipzen A."/>
            <person name="Sullivan W."/>
            <person name="Andreopoulos W.B."/>
            <person name="Clum A."/>
            <person name="Lindquist E."/>
            <person name="Daum C."/>
            <person name="Ramamoorthy G.K."/>
            <person name="Gryganskyi A."/>
            <person name="Culley D."/>
            <person name="Magnuson J.K."/>
            <person name="James T.Y."/>
            <person name="O'Malley M.A."/>
            <person name="Stajich J.E."/>
            <person name="Spatafora J.W."/>
            <person name="Visel A."/>
            <person name="Grigoriev I.V."/>
        </authorList>
    </citation>
    <scope>NUCLEOTIDE SEQUENCE [LARGE SCALE GENOMIC DNA]</scope>
    <source>
        <strain evidence="3 4">NRRL 3116</strain>
    </source>
</reference>
<dbReference type="OrthoDB" id="2378256at2759"/>
<accession>A0A1Y2GB29</accession>
<feature type="transmembrane region" description="Helical" evidence="2">
    <location>
        <begin position="121"/>
        <end position="141"/>
    </location>
</feature>
<sequence>MSFLIPIGRSCVLIPRSLIRHNMRCISFSAVTTKHHGTSQKKNTPNSSSSTIGLQPQAVSTKTTAAKQLKNPFATPSNSVVAYVGPYAGSLRQCKSVAFVFAACGCIAIPTTLFLGNTEHFLAIVAGVISLSPLALLHALFRNNVTKIHVQGSASSKVPAAIKVSSTDPLKLTFEKLSWRGVPLQSQVFSTDLFVQSESDKSVVWTTTSATTPLPTSPSTSSNSSSSRLTSKSKSKSGPKPTSVALPQLRKETYRIDKQMMRSNPSFAFIIDQIEYQSRLSHNKYTKSDNSAK</sequence>
<feature type="compositionally biased region" description="Polar residues" evidence="1">
    <location>
        <begin position="40"/>
        <end position="55"/>
    </location>
</feature>
<feature type="transmembrane region" description="Helical" evidence="2">
    <location>
        <begin position="97"/>
        <end position="115"/>
    </location>
</feature>
<dbReference type="Proteomes" id="UP000193648">
    <property type="component" value="Unassembled WGS sequence"/>
</dbReference>
<dbReference type="AlphaFoldDB" id="A0A1Y2GB29"/>
<keyword evidence="2" id="KW-1133">Transmembrane helix</keyword>
<keyword evidence="2" id="KW-0472">Membrane</keyword>
<dbReference type="RefSeq" id="XP_021877346.1">
    <property type="nucleotide sequence ID" value="XM_022025543.1"/>
</dbReference>
<comment type="caution">
    <text evidence="3">The sequence shown here is derived from an EMBL/GenBank/DDBJ whole genome shotgun (WGS) entry which is preliminary data.</text>
</comment>
<organism evidence="3 4">
    <name type="scientific">Lobosporangium transversale</name>
    <dbReference type="NCBI Taxonomy" id="64571"/>
    <lineage>
        <taxon>Eukaryota</taxon>
        <taxon>Fungi</taxon>
        <taxon>Fungi incertae sedis</taxon>
        <taxon>Mucoromycota</taxon>
        <taxon>Mortierellomycotina</taxon>
        <taxon>Mortierellomycetes</taxon>
        <taxon>Mortierellales</taxon>
        <taxon>Mortierellaceae</taxon>
        <taxon>Lobosporangium</taxon>
    </lineage>
</organism>
<name>A0A1Y2GB29_9FUNG</name>
<proteinExistence type="predicted"/>
<feature type="region of interest" description="Disordered" evidence="1">
    <location>
        <begin position="209"/>
        <end position="250"/>
    </location>
</feature>
<feature type="compositionally biased region" description="Low complexity" evidence="1">
    <location>
        <begin position="209"/>
        <end position="230"/>
    </location>
</feature>
<evidence type="ECO:0000256" key="2">
    <source>
        <dbReference type="SAM" id="Phobius"/>
    </source>
</evidence>
<keyword evidence="2" id="KW-0812">Transmembrane</keyword>
<protein>
    <submittedName>
        <fullName evidence="3">Uncharacterized protein</fullName>
    </submittedName>
</protein>
<gene>
    <name evidence="3" type="ORF">BCR41DRAFT_361486</name>
</gene>
<evidence type="ECO:0000313" key="3">
    <source>
        <dbReference type="EMBL" id="ORZ05965.1"/>
    </source>
</evidence>
<dbReference type="InParanoid" id="A0A1Y2GB29"/>
<evidence type="ECO:0000256" key="1">
    <source>
        <dbReference type="SAM" id="MobiDB-lite"/>
    </source>
</evidence>
<feature type="region of interest" description="Disordered" evidence="1">
    <location>
        <begin position="36"/>
        <end position="55"/>
    </location>
</feature>
<dbReference type="GeneID" id="33567387"/>
<evidence type="ECO:0000313" key="4">
    <source>
        <dbReference type="Proteomes" id="UP000193648"/>
    </source>
</evidence>
<keyword evidence="4" id="KW-1185">Reference proteome</keyword>
<dbReference type="EMBL" id="MCFF01000048">
    <property type="protein sequence ID" value="ORZ05965.1"/>
    <property type="molecule type" value="Genomic_DNA"/>
</dbReference>